<name>A0A0K1ESP1_CHOCO</name>
<feature type="compositionally biased region" description="Low complexity" evidence="1">
    <location>
        <begin position="99"/>
        <end position="112"/>
    </location>
</feature>
<dbReference type="OrthoDB" id="5501162at2"/>
<protein>
    <submittedName>
        <fullName evidence="2">Uncharacterized protein</fullName>
    </submittedName>
</protein>
<evidence type="ECO:0000313" key="2">
    <source>
        <dbReference type="EMBL" id="AKT43819.1"/>
    </source>
</evidence>
<dbReference type="RefSeq" id="WP_050435237.1">
    <property type="nucleotide sequence ID" value="NZ_CP012159.1"/>
</dbReference>
<gene>
    <name evidence="2" type="ORF">CMC5_080560</name>
</gene>
<evidence type="ECO:0000256" key="1">
    <source>
        <dbReference type="SAM" id="MobiDB-lite"/>
    </source>
</evidence>
<dbReference type="AlphaFoldDB" id="A0A0K1ESP1"/>
<dbReference type="Proteomes" id="UP000067626">
    <property type="component" value="Chromosome"/>
</dbReference>
<keyword evidence="3" id="KW-1185">Reference proteome</keyword>
<dbReference type="KEGG" id="ccro:CMC5_080560"/>
<feature type="region of interest" description="Disordered" evidence="1">
    <location>
        <begin position="75"/>
        <end position="165"/>
    </location>
</feature>
<proteinExistence type="predicted"/>
<dbReference type="STRING" id="52.CMC5_080560"/>
<evidence type="ECO:0000313" key="3">
    <source>
        <dbReference type="Proteomes" id="UP000067626"/>
    </source>
</evidence>
<sequence length="306" mass="31881">MTSSAAPELSLPAPIPLDGIAYGTQGLEALLAIHLGDAHVHAAFVREGTVLPMAELAVSLRDAYHACRNTTRTLPARLRRSSSAPALEKAGTGASKPWSVAGSSGTHASAAADPWARITSPAEADYPRKSPPTAGSSGTQPTPLPNARAHLGGLSSRPPREPSEPMVTLEAEGCIVLLRRVRAYLVAALFDAALPLGMARLLAARLATTLSPELPRGEVDAPAMLVDRSAPGSTPGEGDRARRLLELAAALAPEPHVVRLRVSLRAGVPPAALEHPESLGPDAVPRLETAVEEILGLDRAALRRLL</sequence>
<dbReference type="EMBL" id="CP012159">
    <property type="protein sequence ID" value="AKT43819.1"/>
    <property type="molecule type" value="Genomic_DNA"/>
</dbReference>
<accession>A0A0K1ESP1</accession>
<reference evidence="2" key="1">
    <citation type="submission" date="2015-07" db="EMBL/GenBank/DDBJ databases">
        <title>Genome analysis of myxobacterium Chondromyces crocatus Cm c5 reveals a high potential for natural compound synthesis and the genetic basis for the loss of fruiting body formation.</title>
        <authorList>
            <person name="Zaburannyi N."/>
            <person name="Bunk B."/>
            <person name="Maier J."/>
            <person name="Overmann J."/>
            <person name="Mueller R."/>
        </authorList>
    </citation>
    <scope>NUCLEOTIDE SEQUENCE [LARGE SCALE GENOMIC DNA]</scope>
    <source>
        <strain evidence="2">Cm c5</strain>
    </source>
</reference>
<organism evidence="2 3">
    <name type="scientific">Chondromyces crocatus</name>
    <dbReference type="NCBI Taxonomy" id="52"/>
    <lineage>
        <taxon>Bacteria</taxon>
        <taxon>Pseudomonadati</taxon>
        <taxon>Myxococcota</taxon>
        <taxon>Polyangia</taxon>
        <taxon>Polyangiales</taxon>
        <taxon>Polyangiaceae</taxon>
        <taxon>Chondromyces</taxon>
    </lineage>
</organism>